<evidence type="ECO:0000256" key="4">
    <source>
        <dbReference type="ARBA" id="ARBA00022989"/>
    </source>
</evidence>
<evidence type="ECO:0000256" key="1">
    <source>
        <dbReference type="ARBA" id="ARBA00004141"/>
    </source>
</evidence>
<keyword evidence="3 9" id="KW-0812">Transmembrane</keyword>
<dbReference type="Proteomes" id="UP000694844">
    <property type="component" value="Chromosome 2"/>
</dbReference>
<keyword evidence="6 11" id="KW-0472">Membrane</keyword>
<evidence type="ECO:0000256" key="5">
    <source>
        <dbReference type="ARBA" id="ARBA00023040"/>
    </source>
</evidence>
<keyword evidence="5 9" id="KW-0297">G-protein coupled receptor</keyword>
<evidence type="ECO:0000256" key="7">
    <source>
        <dbReference type="ARBA" id="ARBA00023170"/>
    </source>
</evidence>
<dbReference type="PANTHER" id="PTHR45695">
    <property type="entry name" value="LEUCOKININ RECEPTOR-RELATED"/>
    <property type="match status" value="1"/>
</dbReference>
<dbReference type="PROSITE" id="PS00237">
    <property type="entry name" value="G_PROTEIN_RECEP_F1_1"/>
    <property type="match status" value="1"/>
</dbReference>
<feature type="transmembrane region" description="Helical" evidence="11">
    <location>
        <begin position="247"/>
        <end position="267"/>
    </location>
</feature>
<evidence type="ECO:0000259" key="12">
    <source>
        <dbReference type="PROSITE" id="PS50262"/>
    </source>
</evidence>
<accession>A0A8B8CTF8</accession>
<dbReference type="PANTHER" id="PTHR45695:SF9">
    <property type="entry name" value="LEUCOKININ RECEPTOR"/>
    <property type="match status" value="1"/>
</dbReference>
<dbReference type="InterPro" id="IPR017452">
    <property type="entry name" value="GPCR_Rhodpsn_7TM"/>
</dbReference>
<feature type="transmembrane region" description="Helical" evidence="11">
    <location>
        <begin position="152"/>
        <end position="171"/>
    </location>
</feature>
<keyword evidence="7 9" id="KW-0675">Receptor</keyword>
<proteinExistence type="inferred from homology"/>
<feature type="coiled-coil region" evidence="10">
    <location>
        <begin position="351"/>
        <end position="378"/>
    </location>
</feature>
<dbReference type="PRINTS" id="PR01012">
    <property type="entry name" value="NRPEPTIDEYR"/>
</dbReference>
<dbReference type="InterPro" id="IPR000276">
    <property type="entry name" value="GPCR_Rhodpsn"/>
</dbReference>
<feature type="transmembrane region" description="Helical" evidence="11">
    <location>
        <begin position="110"/>
        <end position="131"/>
    </location>
</feature>
<comment type="similarity">
    <text evidence="2 9">Belongs to the G-protein coupled receptor 1 family.</text>
</comment>
<dbReference type="InterPro" id="IPR000611">
    <property type="entry name" value="NPY_rcpt"/>
</dbReference>
<organism evidence="13 14">
    <name type="scientific">Crassostrea virginica</name>
    <name type="common">Eastern oyster</name>
    <dbReference type="NCBI Taxonomy" id="6565"/>
    <lineage>
        <taxon>Eukaryota</taxon>
        <taxon>Metazoa</taxon>
        <taxon>Spiralia</taxon>
        <taxon>Lophotrochozoa</taxon>
        <taxon>Mollusca</taxon>
        <taxon>Bivalvia</taxon>
        <taxon>Autobranchia</taxon>
        <taxon>Pteriomorphia</taxon>
        <taxon>Ostreida</taxon>
        <taxon>Ostreoidea</taxon>
        <taxon>Ostreidae</taxon>
        <taxon>Crassostrea</taxon>
    </lineage>
</organism>
<keyword evidence="8 9" id="KW-0807">Transducer</keyword>
<dbReference type="SMART" id="SM01381">
    <property type="entry name" value="7TM_GPCR_Srsx"/>
    <property type="match status" value="1"/>
</dbReference>
<feature type="transmembrane region" description="Helical" evidence="11">
    <location>
        <begin position="35"/>
        <end position="61"/>
    </location>
</feature>
<protein>
    <submittedName>
        <fullName evidence="14">Substance-K receptor-like isoform X1</fullName>
    </submittedName>
</protein>
<keyword evidence="10" id="KW-0175">Coiled coil</keyword>
<name>A0A8B8CTF8_CRAVI</name>
<evidence type="ECO:0000256" key="11">
    <source>
        <dbReference type="SAM" id="Phobius"/>
    </source>
</evidence>
<sequence>MASYRYHVHAIWNYSFENKTNETGETILNLTGETFIGLTVLYALTTALAIIGNLFVIVVFIRGKRSRTDLRHFLINLAIADLLMGLFCMPFTFADAIHNMWIFSEPVCPIVLSIQIISVAASVFTNMAIAVDRFLVVTFPLKHRFTQERSKYVIFVIWTAATALSSAQFFVGRAHIDGGSGHLVCDEIWPSKKSRKIYTITVLLCTYIVPLVIISVAYVVVGFLLWKRTPPGNKDHFRDFLQWRSKIKVVKMLVIVVTIFGVCWLPLHAFMLIRDFHPSPQNGKLELGLYLGVHWLAMSNSFANPIIYSFTNDSFRADLLTLFYMWFPCCTCLRVMINRSYSVTTKETFLIRHQSKSKNRASNRKDKLQKRLLIVEKRPGCSGSQNLTCDEEHLELVCKLFVDNVSELASVQDSCDQ</sequence>
<feature type="transmembrane region" description="Helical" evidence="11">
    <location>
        <begin position="197"/>
        <end position="226"/>
    </location>
</feature>
<dbReference type="PROSITE" id="PS50262">
    <property type="entry name" value="G_PROTEIN_RECEP_F1_2"/>
    <property type="match status" value="1"/>
</dbReference>
<dbReference type="GO" id="GO:0004983">
    <property type="term" value="F:neuropeptide Y receptor activity"/>
    <property type="evidence" value="ECO:0007669"/>
    <property type="project" value="InterPro"/>
</dbReference>
<evidence type="ECO:0000256" key="2">
    <source>
        <dbReference type="ARBA" id="ARBA00010663"/>
    </source>
</evidence>
<feature type="transmembrane region" description="Helical" evidence="11">
    <location>
        <begin position="73"/>
        <end position="98"/>
    </location>
</feature>
<feature type="domain" description="G-protein coupled receptors family 1 profile" evidence="12">
    <location>
        <begin position="52"/>
        <end position="308"/>
    </location>
</feature>
<dbReference type="Gene3D" id="1.20.1070.10">
    <property type="entry name" value="Rhodopsin 7-helix transmembrane proteins"/>
    <property type="match status" value="1"/>
</dbReference>
<dbReference type="SUPFAM" id="SSF81321">
    <property type="entry name" value="Family A G protein-coupled receptor-like"/>
    <property type="match status" value="1"/>
</dbReference>
<evidence type="ECO:0000256" key="10">
    <source>
        <dbReference type="SAM" id="Coils"/>
    </source>
</evidence>
<evidence type="ECO:0000256" key="9">
    <source>
        <dbReference type="RuleBase" id="RU000688"/>
    </source>
</evidence>
<evidence type="ECO:0000256" key="8">
    <source>
        <dbReference type="ARBA" id="ARBA00023224"/>
    </source>
</evidence>
<reference evidence="14" key="1">
    <citation type="submission" date="2025-08" db="UniProtKB">
        <authorList>
            <consortium name="RefSeq"/>
        </authorList>
    </citation>
    <scope>IDENTIFICATION</scope>
    <source>
        <tissue evidence="14">Whole sample</tissue>
    </source>
</reference>
<dbReference type="Pfam" id="PF00001">
    <property type="entry name" value="7tm_1"/>
    <property type="match status" value="1"/>
</dbReference>
<gene>
    <name evidence="14" type="primary">LOC111121930</name>
</gene>
<evidence type="ECO:0000256" key="6">
    <source>
        <dbReference type="ARBA" id="ARBA00023136"/>
    </source>
</evidence>
<dbReference type="RefSeq" id="XP_022319137.1">
    <property type="nucleotide sequence ID" value="XM_022463429.1"/>
</dbReference>
<dbReference type="GeneID" id="111121930"/>
<dbReference type="FunFam" id="1.20.1070.10:FF:000291">
    <property type="entry name" value="Predicted protein"/>
    <property type="match status" value="1"/>
</dbReference>
<dbReference type="GO" id="GO:0005886">
    <property type="term" value="C:plasma membrane"/>
    <property type="evidence" value="ECO:0007669"/>
    <property type="project" value="TreeGrafter"/>
</dbReference>
<dbReference type="KEGG" id="cvn:111121930"/>
<evidence type="ECO:0000313" key="13">
    <source>
        <dbReference type="Proteomes" id="UP000694844"/>
    </source>
</evidence>
<evidence type="ECO:0000256" key="3">
    <source>
        <dbReference type="ARBA" id="ARBA00022692"/>
    </source>
</evidence>
<dbReference type="PRINTS" id="PR00237">
    <property type="entry name" value="GPCRRHODOPSN"/>
</dbReference>
<evidence type="ECO:0000313" key="14">
    <source>
        <dbReference type="RefSeq" id="XP_022319137.1"/>
    </source>
</evidence>
<dbReference type="OrthoDB" id="5981855at2759"/>
<keyword evidence="4 11" id="KW-1133">Transmembrane helix</keyword>
<comment type="subcellular location">
    <subcellularLocation>
        <location evidence="1">Membrane</location>
        <topology evidence="1">Multi-pass membrane protein</topology>
    </subcellularLocation>
</comment>
<keyword evidence="13" id="KW-1185">Reference proteome</keyword>
<dbReference type="AlphaFoldDB" id="A0A8B8CTF8"/>